<dbReference type="Pfam" id="PF13193">
    <property type="entry name" value="AMP-binding_C"/>
    <property type="match status" value="1"/>
</dbReference>
<dbReference type="PANTHER" id="PTHR45527">
    <property type="entry name" value="NONRIBOSOMAL PEPTIDE SYNTHETASE"/>
    <property type="match status" value="1"/>
</dbReference>
<accession>A0A857KKI5</accession>
<dbReference type="SUPFAM" id="SSF53474">
    <property type="entry name" value="alpha/beta-Hydrolases"/>
    <property type="match status" value="1"/>
</dbReference>
<protein>
    <submittedName>
        <fullName evidence="4">AMP-binding protein</fullName>
    </submittedName>
</protein>
<dbReference type="Gene3D" id="3.40.50.1820">
    <property type="entry name" value="alpha/beta hydrolase"/>
    <property type="match status" value="1"/>
</dbReference>
<dbReference type="Pfam" id="PF00550">
    <property type="entry name" value="PP-binding"/>
    <property type="match status" value="1"/>
</dbReference>
<organism evidence="4">
    <name type="scientific">Gordonia amarae</name>
    <dbReference type="NCBI Taxonomy" id="36821"/>
    <lineage>
        <taxon>Bacteria</taxon>
        <taxon>Bacillati</taxon>
        <taxon>Actinomycetota</taxon>
        <taxon>Actinomycetes</taxon>
        <taxon>Mycobacteriales</taxon>
        <taxon>Gordoniaceae</taxon>
        <taxon>Gordonia</taxon>
    </lineage>
</organism>
<dbReference type="InterPro" id="IPR029058">
    <property type="entry name" value="AB_hydrolase_fold"/>
</dbReference>
<keyword evidence="2" id="KW-0596">Phosphopantetheine</keyword>
<dbReference type="Pfam" id="PF00975">
    <property type="entry name" value="Thioesterase"/>
    <property type="match status" value="1"/>
</dbReference>
<gene>
    <name evidence="4" type="ORF">GII30_13690</name>
</gene>
<dbReference type="SUPFAM" id="SSF47336">
    <property type="entry name" value="ACP-like"/>
    <property type="match status" value="1"/>
</dbReference>
<dbReference type="SUPFAM" id="SSF56801">
    <property type="entry name" value="Acetyl-CoA synthetase-like"/>
    <property type="match status" value="1"/>
</dbReference>
<keyword evidence="3" id="KW-0597">Phosphoprotein</keyword>
<name>A0A857KKI5_9ACTN</name>
<evidence type="ECO:0000313" key="4">
    <source>
        <dbReference type="EMBL" id="QHN40061.1"/>
    </source>
</evidence>
<dbReference type="PROSITE" id="PS50075">
    <property type="entry name" value="CARRIER"/>
    <property type="match status" value="1"/>
</dbReference>
<dbReference type="Gene3D" id="3.30.300.30">
    <property type="match status" value="1"/>
</dbReference>
<dbReference type="InterPro" id="IPR042099">
    <property type="entry name" value="ANL_N_sf"/>
</dbReference>
<dbReference type="GO" id="GO:0044550">
    <property type="term" value="P:secondary metabolite biosynthetic process"/>
    <property type="evidence" value="ECO:0007669"/>
    <property type="project" value="TreeGrafter"/>
</dbReference>
<dbReference type="Gene3D" id="3.40.50.12780">
    <property type="entry name" value="N-terminal domain of ligase-like"/>
    <property type="match status" value="1"/>
</dbReference>
<dbReference type="InterPro" id="IPR000873">
    <property type="entry name" value="AMP-dep_synth/lig_dom"/>
</dbReference>
<dbReference type="SMART" id="SM00824">
    <property type="entry name" value="PKS_TE"/>
    <property type="match status" value="1"/>
</dbReference>
<dbReference type="GO" id="GO:0043041">
    <property type="term" value="P:amino acid activation for nonribosomal peptide biosynthetic process"/>
    <property type="evidence" value="ECO:0007669"/>
    <property type="project" value="TreeGrafter"/>
</dbReference>
<dbReference type="PANTHER" id="PTHR45527:SF1">
    <property type="entry name" value="FATTY ACID SYNTHASE"/>
    <property type="match status" value="1"/>
</dbReference>
<dbReference type="InterPro" id="IPR001031">
    <property type="entry name" value="Thioesterase"/>
</dbReference>
<dbReference type="AlphaFoldDB" id="A0A857KKI5"/>
<comment type="cofactor">
    <cofactor evidence="1">
        <name>pantetheine 4'-phosphate</name>
        <dbReference type="ChEBI" id="CHEBI:47942"/>
    </cofactor>
</comment>
<dbReference type="Gene3D" id="1.10.1200.10">
    <property type="entry name" value="ACP-like"/>
    <property type="match status" value="1"/>
</dbReference>
<dbReference type="InterPro" id="IPR036736">
    <property type="entry name" value="ACP-like_sf"/>
</dbReference>
<sequence>MEPEHTRTHPRHAVPETCDSREDRSLATESTFVAGWRRTAAERGDAVAVQTPDESVTYRQALMVVEERALVLGAAVRDRSRPIAVDVESDVESVLSILAVLCSGHPVIVLDPFLPDARRDHILGVSGAYRLTADDLDTPVPDGVEIAEPGPDDPAVLIFTSGSTGAPKGVVHGQRAWVNQAADGRAFMGLGPGDRAATLLPLSFGAGFDCLVMTMLNGSRLLLWDVRRRGTDGLRDWLATERATTAHCTPSLLRSWLSPETSAVGSLRLLSTCGESVYRGDVERVRAGLMPDGVFCSWSGSSEAGNLAFNPFPAERELPAGVIPVGTPASDKHVRIVGDDGADVPAGEAGEVIIESAHLALRYHDAPDLTDARFTDLGAGRKRYRTGDLGRFDQLGQLHLLGRGDDAIKIRGYLVEPVEVESAIRALPWTADAVVTADRGQGRLTAYIAVNPGTWSPAPVEIRRELAKMLSPWMIPRDIVVIAELPRTERGKVDRAALPAAPGRTIEPMRGLTEANLEILWLEVLALDAVGRTEDFLALGGDSLAAATLLARVRERWFVDIPTAEFAEEPTIAGLGRLLDEANRERARTDAAGTVVELRGGEGRPMFIAAGAGAPAVSLLPLVRELGGDFPVYGLQAHGLERRGRADRTIRAAARRAIRDIRRIAPDGPYRLAGYSYGGFVMLEAAARLVDGGARCDAVILLDALFEPELLDRICGGRHPELSGAGDRVALPDRTGVTADTSERPNEDPAPADRLAALRSRVLMRTLVATAGLVTLPTATQWTVFWDLGRQLIRRHRPAIYRGPVVLVRAASSPANVAAWSRLVTGGTTVVPVAGDHHSMLRTPLVAETAAAIDAVVTPGGPARERNR</sequence>
<proteinExistence type="predicted"/>
<dbReference type="PROSITE" id="PS00455">
    <property type="entry name" value="AMP_BINDING"/>
    <property type="match status" value="1"/>
</dbReference>
<evidence type="ECO:0000256" key="2">
    <source>
        <dbReference type="ARBA" id="ARBA00022450"/>
    </source>
</evidence>
<dbReference type="EMBL" id="CP045810">
    <property type="protein sequence ID" value="QHN40061.1"/>
    <property type="molecule type" value="Genomic_DNA"/>
</dbReference>
<reference evidence="4" key="1">
    <citation type="journal article" date="2021" name="Nat. Microbiol.">
        <title>Cocultivation of an ultrasmall environmental parasitic bacterium with lytic ability against bacteria associated with wastewater foams.</title>
        <authorList>
            <person name="Batinovic S."/>
            <person name="Rose J.J.A."/>
            <person name="Ratcliffe J."/>
            <person name="Seviour R.J."/>
            <person name="Petrovski S."/>
        </authorList>
    </citation>
    <scope>NUCLEOTIDE SEQUENCE</scope>
    <source>
        <strain evidence="4">CON44</strain>
    </source>
</reference>
<dbReference type="InterPro" id="IPR006162">
    <property type="entry name" value="Ppantetheine_attach_site"/>
</dbReference>
<dbReference type="InterPro" id="IPR020802">
    <property type="entry name" value="TesA-like"/>
</dbReference>
<dbReference type="InterPro" id="IPR009081">
    <property type="entry name" value="PP-bd_ACP"/>
</dbReference>
<dbReference type="Pfam" id="PF00501">
    <property type="entry name" value="AMP-binding"/>
    <property type="match status" value="1"/>
</dbReference>
<dbReference type="GO" id="GO:0005737">
    <property type="term" value="C:cytoplasm"/>
    <property type="evidence" value="ECO:0007669"/>
    <property type="project" value="TreeGrafter"/>
</dbReference>
<evidence type="ECO:0000256" key="3">
    <source>
        <dbReference type="ARBA" id="ARBA00022553"/>
    </source>
</evidence>
<dbReference type="InterPro" id="IPR045851">
    <property type="entry name" value="AMP-bd_C_sf"/>
</dbReference>
<dbReference type="PROSITE" id="PS00012">
    <property type="entry name" value="PHOSPHOPANTETHEINE"/>
    <property type="match status" value="1"/>
</dbReference>
<dbReference type="InterPro" id="IPR025110">
    <property type="entry name" value="AMP-bd_C"/>
</dbReference>
<dbReference type="GO" id="GO:0031177">
    <property type="term" value="F:phosphopantetheine binding"/>
    <property type="evidence" value="ECO:0007669"/>
    <property type="project" value="TreeGrafter"/>
</dbReference>
<dbReference type="InterPro" id="IPR020845">
    <property type="entry name" value="AMP-binding_CS"/>
</dbReference>
<evidence type="ECO:0000256" key="1">
    <source>
        <dbReference type="ARBA" id="ARBA00001957"/>
    </source>
</evidence>